<evidence type="ECO:0000313" key="3">
    <source>
        <dbReference type="Proteomes" id="UP000243250"/>
    </source>
</evidence>
<dbReference type="Proteomes" id="UP000243250">
    <property type="component" value="Unassembled WGS sequence"/>
</dbReference>
<sequence length="147" mass="16036">MTTDLESAVSAWPGVVAGPHRFAGTEFTVGGREFGHVHGTRQVDIPFPKGVRDAVVDEGRTSKHHLYPDSGWVTKYLHAESDVEQAVWLLRLSYLLHVAALQRRPDAEEAIRAVDVAAETAAMDLSAGLREMFAARTGGRTRRASDA</sequence>
<keyword evidence="3" id="KW-1185">Reference proteome</keyword>
<dbReference type="InterPro" id="IPR040841">
    <property type="entry name" value="Luciferase_dom"/>
</dbReference>
<evidence type="ECO:0000313" key="2">
    <source>
        <dbReference type="EMBL" id="SFR61098.1"/>
    </source>
</evidence>
<dbReference type="OrthoDB" id="259286at2157"/>
<evidence type="ECO:0000259" key="1">
    <source>
        <dbReference type="Pfam" id="PF17648"/>
    </source>
</evidence>
<gene>
    <name evidence="2" type="ORF">SAMN04488124_2753</name>
</gene>
<dbReference type="AlphaFoldDB" id="A0A1I6I3A0"/>
<reference evidence="3" key="1">
    <citation type="submission" date="2016-10" db="EMBL/GenBank/DDBJ databases">
        <authorList>
            <person name="Varghese N."/>
            <person name="Submissions S."/>
        </authorList>
    </citation>
    <scope>NUCLEOTIDE SEQUENCE [LARGE SCALE GENOMIC DNA]</scope>
    <source>
        <strain evidence="3">CGMCC 1.8711</strain>
    </source>
</reference>
<organism evidence="2 3">
    <name type="scientific">Halogeometricum limi</name>
    <dbReference type="NCBI Taxonomy" id="555875"/>
    <lineage>
        <taxon>Archaea</taxon>
        <taxon>Methanobacteriati</taxon>
        <taxon>Methanobacteriota</taxon>
        <taxon>Stenosarchaea group</taxon>
        <taxon>Halobacteria</taxon>
        <taxon>Halobacteriales</taxon>
        <taxon>Haloferacaceae</taxon>
        <taxon>Halogeometricum</taxon>
    </lineage>
</organism>
<feature type="domain" description="Luciferase" evidence="1">
    <location>
        <begin position="31"/>
        <end position="93"/>
    </location>
</feature>
<accession>A0A1I6I3A0</accession>
<proteinExistence type="predicted"/>
<dbReference type="Pfam" id="PF17648">
    <property type="entry name" value="Luciferase"/>
    <property type="match status" value="1"/>
</dbReference>
<protein>
    <recommendedName>
        <fullName evidence="1">Luciferase domain-containing protein</fullName>
    </recommendedName>
</protein>
<dbReference type="EMBL" id="FOYS01000004">
    <property type="protein sequence ID" value="SFR61098.1"/>
    <property type="molecule type" value="Genomic_DNA"/>
</dbReference>
<dbReference type="RefSeq" id="WP_089881949.1">
    <property type="nucleotide sequence ID" value="NZ_FOYS01000004.1"/>
</dbReference>
<name>A0A1I6I3A0_9EURY</name>
<dbReference type="STRING" id="555875.SAMN04488124_2753"/>